<dbReference type="Gene3D" id="3.20.20.150">
    <property type="entry name" value="Divalent-metal-dependent TIM barrel enzymes"/>
    <property type="match status" value="1"/>
</dbReference>
<evidence type="ECO:0000259" key="1">
    <source>
        <dbReference type="Pfam" id="PF01261"/>
    </source>
</evidence>
<dbReference type="EMBL" id="MASU01000005">
    <property type="protein sequence ID" value="PXY35740.1"/>
    <property type="molecule type" value="Genomic_DNA"/>
</dbReference>
<feature type="domain" description="Xylose isomerase-like TIM barrel" evidence="1">
    <location>
        <begin position="51"/>
        <end position="302"/>
    </location>
</feature>
<organism evidence="2 3">
    <name type="scientific">Prauserella flavalba</name>
    <dbReference type="NCBI Taxonomy" id="1477506"/>
    <lineage>
        <taxon>Bacteria</taxon>
        <taxon>Bacillati</taxon>
        <taxon>Actinomycetota</taxon>
        <taxon>Actinomycetes</taxon>
        <taxon>Pseudonocardiales</taxon>
        <taxon>Pseudonocardiaceae</taxon>
        <taxon>Prauserella</taxon>
    </lineage>
</organism>
<protein>
    <submittedName>
        <fullName evidence="2">Xylose isomerase</fullName>
    </submittedName>
</protein>
<dbReference type="OrthoDB" id="3325478at2"/>
<dbReference type="InterPro" id="IPR013022">
    <property type="entry name" value="Xyl_isomerase-like_TIM-brl"/>
</dbReference>
<sequence>MTNLAEPATARAAFPSAREWPIGAALLQFPSVTPDGVVVQQAGARVWSAVLREVAAAGFDHVDLTDSWLRPGDLDAEGLATLERVLADNGLGVSAISVTRRSVIDPDPDVAAANVAYSLRTVDAAARLGIGVVSVGLHRPLTPAQRAALWFWTEPGPADPVGDERTWAKAVDSLRAIGERAATAGIQVSLEMYEDTYLGTADSAVALHRDVGLANVGLNPDIGNLVRLHRPIEDWEQLLLRTLPHSNYWHIKNYYRDHDPATGAYFATPAPLESGMISYRRAIEIALACGFTGPICVEHYGGDGLSVCASNREYLRRILEVKLAALER</sequence>
<keyword evidence="2" id="KW-0413">Isomerase</keyword>
<comment type="caution">
    <text evidence="2">The sequence shown here is derived from an EMBL/GenBank/DDBJ whole genome shotgun (WGS) entry which is preliminary data.</text>
</comment>
<dbReference type="InterPro" id="IPR036237">
    <property type="entry name" value="Xyl_isomerase-like_sf"/>
</dbReference>
<dbReference type="Pfam" id="PF01261">
    <property type="entry name" value="AP_endonuc_2"/>
    <property type="match status" value="1"/>
</dbReference>
<evidence type="ECO:0000313" key="2">
    <source>
        <dbReference type="EMBL" id="PXY35740.1"/>
    </source>
</evidence>
<dbReference type="PANTHER" id="PTHR12110:SF41">
    <property type="entry name" value="INOSOSE DEHYDRATASE"/>
    <property type="match status" value="1"/>
</dbReference>
<dbReference type="InterPro" id="IPR050312">
    <property type="entry name" value="IolE/XylAMocC-like"/>
</dbReference>
<dbReference type="SUPFAM" id="SSF51658">
    <property type="entry name" value="Xylose isomerase-like"/>
    <property type="match status" value="1"/>
</dbReference>
<name>A0A318LQC2_9PSEU</name>
<dbReference type="GO" id="GO:0016853">
    <property type="term" value="F:isomerase activity"/>
    <property type="evidence" value="ECO:0007669"/>
    <property type="project" value="UniProtKB-KW"/>
</dbReference>
<dbReference type="RefSeq" id="WP_110335746.1">
    <property type="nucleotide sequence ID" value="NZ_JBHVKT010000024.1"/>
</dbReference>
<gene>
    <name evidence="2" type="ORF">BA062_09630</name>
</gene>
<dbReference type="Proteomes" id="UP000247892">
    <property type="component" value="Unassembled WGS sequence"/>
</dbReference>
<proteinExistence type="predicted"/>
<keyword evidence="3" id="KW-1185">Reference proteome</keyword>
<evidence type="ECO:0000313" key="3">
    <source>
        <dbReference type="Proteomes" id="UP000247892"/>
    </source>
</evidence>
<accession>A0A318LQC2</accession>
<dbReference type="AlphaFoldDB" id="A0A318LQC2"/>
<reference evidence="2 3" key="1">
    <citation type="submission" date="2016-07" db="EMBL/GenBank/DDBJ databases">
        <title>Draft genome sequence of Prauserella sp. YIM 121212, isolated from alkaline soil.</title>
        <authorList>
            <person name="Ruckert C."/>
            <person name="Albersmeier A."/>
            <person name="Jiang C.-L."/>
            <person name="Jiang Y."/>
            <person name="Kalinowski J."/>
            <person name="Schneider O."/>
            <person name="Winkler A."/>
            <person name="Zotchev S.B."/>
        </authorList>
    </citation>
    <scope>NUCLEOTIDE SEQUENCE [LARGE SCALE GENOMIC DNA]</scope>
    <source>
        <strain evidence="2 3">YIM 121212</strain>
    </source>
</reference>
<dbReference type="PANTHER" id="PTHR12110">
    <property type="entry name" value="HYDROXYPYRUVATE ISOMERASE"/>
    <property type="match status" value="1"/>
</dbReference>